<evidence type="ECO:0000313" key="2">
    <source>
        <dbReference type="EMBL" id="CAA9481242.1"/>
    </source>
</evidence>
<feature type="region of interest" description="Disordered" evidence="1">
    <location>
        <begin position="91"/>
        <end position="144"/>
    </location>
</feature>
<sequence>ALSAGVGGLRAGTLRRDPGHRASPNVLEPPPRQGDGPDPRRAHDRQATRADPACEVFEQGGRRHQHRLLGRAPRLLSRLQGLSGLPRAVAGRAHPLRHGGQLLRRAAPCRAPHRRLPPDRPRRDRRGRAPRARQRRRLHQQRRA</sequence>
<feature type="region of interest" description="Disordered" evidence="1">
    <location>
        <begin position="1"/>
        <end position="68"/>
    </location>
</feature>
<feature type="non-terminal residue" evidence="2">
    <location>
        <position position="1"/>
    </location>
</feature>
<organism evidence="2">
    <name type="scientific">uncultured Solirubrobacteraceae bacterium</name>
    <dbReference type="NCBI Taxonomy" id="1162706"/>
    <lineage>
        <taxon>Bacteria</taxon>
        <taxon>Bacillati</taxon>
        <taxon>Actinomycetota</taxon>
        <taxon>Thermoleophilia</taxon>
        <taxon>Solirubrobacterales</taxon>
        <taxon>Solirubrobacteraceae</taxon>
        <taxon>environmental samples</taxon>
    </lineage>
</organism>
<proteinExistence type="predicted"/>
<dbReference type="GO" id="GO:0042286">
    <property type="term" value="F:glutamate-1-semialdehyde 2,1-aminomutase activity"/>
    <property type="evidence" value="ECO:0007669"/>
    <property type="project" value="UniProtKB-EC"/>
</dbReference>
<gene>
    <name evidence="2" type="ORF">AVDCRST_MAG65-1451</name>
</gene>
<feature type="compositionally biased region" description="Basic and acidic residues" evidence="1">
    <location>
        <begin position="35"/>
        <end position="48"/>
    </location>
</feature>
<feature type="non-terminal residue" evidence="2">
    <location>
        <position position="144"/>
    </location>
</feature>
<feature type="compositionally biased region" description="Basic residues" evidence="1">
    <location>
        <begin position="123"/>
        <end position="144"/>
    </location>
</feature>
<protein>
    <submittedName>
        <fullName evidence="2">Spore_coat_synthesis_protein_SpsF</fullName>
        <ecNumber evidence="2">5.4.3.8</ecNumber>
    </submittedName>
</protein>
<dbReference type="EMBL" id="CADCVL010000242">
    <property type="protein sequence ID" value="CAA9481242.1"/>
    <property type="molecule type" value="Genomic_DNA"/>
</dbReference>
<reference evidence="2" key="1">
    <citation type="submission" date="2020-02" db="EMBL/GenBank/DDBJ databases">
        <authorList>
            <person name="Meier V. D."/>
        </authorList>
    </citation>
    <scope>NUCLEOTIDE SEQUENCE</scope>
    <source>
        <strain evidence="2">AVDCRST_MAG65</strain>
    </source>
</reference>
<keyword evidence="2" id="KW-0413">Isomerase</keyword>
<evidence type="ECO:0000256" key="1">
    <source>
        <dbReference type="SAM" id="MobiDB-lite"/>
    </source>
</evidence>
<feature type="compositionally biased region" description="Gly residues" evidence="1">
    <location>
        <begin position="1"/>
        <end position="10"/>
    </location>
</feature>
<name>A0A6J4RTK2_9ACTN</name>
<accession>A0A6J4RTK2</accession>
<dbReference type="AlphaFoldDB" id="A0A6J4RTK2"/>
<dbReference type="EC" id="5.4.3.8" evidence="2"/>